<proteinExistence type="predicted"/>
<dbReference type="Pfam" id="PF10536">
    <property type="entry name" value="PMD"/>
    <property type="match status" value="1"/>
</dbReference>
<protein>
    <recommendedName>
        <fullName evidence="3">Aminotransferase-like plant mobile domain-containing protein</fullName>
    </recommendedName>
</protein>
<dbReference type="InterPro" id="IPR044824">
    <property type="entry name" value="MAIN-like"/>
</dbReference>
<gene>
    <name evidence="4" type="ORF">FSB_LOCUS59854</name>
</gene>
<dbReference type="EMBL" id="OIVN01006382">
    <property type="protein sequence ID" value="SPD31972.1"/>
    <property type="molecule type" value="Genomic_DNA"/>
</dbReference>
<evidence type="ECO:0000256" key="2">
    <source>
        <dbReference type="SAM" id="MobiDB-lite"/>
    </source>
</evidence>
<dbReference type="PANTHER" id="PTHR46033">
    <property type="entry name" value="PROTEIN MAIN-LIKE 2"/>
    <property type="match status" value="1"/>
</dbReference>
<evidence type="ECO:0000259" key="3">
    <source>
        <dbReference type="Pfam" id="PF10536"/>
    </source>
</evidence>
<sequence>MAKSSSNSDPCNRAIQIIKTLPTSQRLTDILTPRGNAPTSSSFVSTSPRCGLGPIFSSYPEDLSLIFPYHSHFASIYQNKSMDWGEWDTFTTSVTWYKPTPSWGAWVARLALSKLDKWKTLWINEAIRASKYEMPINPNLLTSLLCFWSPATNTISFPKGYMTPTVFDVFALLGLRPMGAMAHPLMAVGTGPEEDFLKGVPLGYNDFIEHVKGAGASLVSYKEECMFYLFWICRFLTCTSSKRVINYYMPIARCLVNGIPVDISLFLLGELYRAMFLLSTKPKQSHGGPVWLIQMWAYSYFPSITPELHPTVVPWSYGEAWMHARFPKEKGIPSFPTCFKLFSDSSRRRLPEEFMPFEAKKYGSEDLSTSADVETYYPSLVARQFGLVQLLHVPLTWTKNTDWMARAVISKDEAKQLISSSMFHNWWRSYMANFNNEDDLIEALHGCCPGFLMYQLTNAGIEYIASYVAPQPLQQISLSRKRIIGDSSSQKLATTEDAAFEKAKESVQSQTTLFMLPAPLKQWLRSPPDPSILEVEPLDENLDDVTTLSNLMKKAKIQVEDAIQLAAAFKAKFEAEEVERKRLEAEEEKKRQADKVEEERIAEIARRKEDEEKKKKQEEEQKKEEKKMKQVVQPAIKVRTSIKAATLIIEATASLAPCMQEGPGDIDKLLEDLKELLQKPVGLVLLDAASVDQFRQVARLLTIHSSVLNESGRALLGQFVQNLDNTISNLQAAQEKRNRATSQEANHKQRVSQLQAHQLDLQTKASELKSIDQKVKSLEAELQLWRSKRTQKCLELQTVHAESQGLVQRVELISRVEQDIQTL</sequence>
<dbReference type="GO" id="GO:0010073">
    <property type="term" value="P:meristem maintenance"/>
    <property type="evidence" value="ECO:0007669"/>
    <property type="project" value="InterPro"/>
</dbReference>
<reference evidence="4" key="1">
    <citation type="submission" date="2018-02" db="EMBL/GenBank/DDBJ databases">
        <authorList>
            <person name="Cohen D.B."/>
            <person name="Kent A.D."/>
        </authorList>
    </citation>
    <scope>NUCLEOTIDE SEQUENCE</scope>
</reference>
<feature type="coiled-coil region" evidence="1">
    <location>
        <begin position="723"/>
        <end position="788"/>
    </location>
</feature>
<evidence type="ECO:0000313" key="4">
    <source>
        <dbReference type="EMBL" id="SPD31972.1"/>
    </source>
</evidence>
<dbReference type="PANTHER" id="PTHR46033:SF65">
    <property type="entry name" value="AMINOTRANSFERASE-LIKE PLANT MOBILE DOMAIN-CONTAINING PROTEIN"/>
    <property type="match status" value="1"/>
</dbReference>
<keyword evidence="1" id="KW-0175">Coiled coil</keyword>
<feature type="domain" description="Aminotransferase-like plant mobile" evidence="3">
    <location>
        <begin position="123"/>
        <end position="425"/>
    </location>
</feature>
<dbReference type="InterPro" id="IPR019557">
    <property type="entry name" value="AminoTfrase-like_pln_mobile"/>
</dbReference>
<dbReference type="AlphaFoldDB" id="A0A2N9J478"/>
<feature type="region of interest" description="Disordered" evidence="2">
    <location>
        <begin position="608"/>
        <end position="628"/>
    </location>
</feature>
<name>A0A2N9J478_FAGSY</name>
<accession>A0A2N9J478</accession>
<evidence type="ECO:0000256" key="1">
    <source>
        <dbReference type="SAM" id="Coils"/>
    </source>
</evidence>
<organism evidence="4">
    <name type="scientific">Fagus sylvatica</name>
    <name type="common">Beechnut</name>
    <dbReference type="NCBI Taxonomy" id="28930"/>
    <lineage>
        <taxon>Eukaryota</taxon>
        <taxon>Viridiplantae</taxon>
        <taxon>Streptophyta</taxon>
        <taxon>Embryophyta</taxon>
        <taxon>Tracheophyta</taxon>
        <taxon>Spermatophyta</taxon>
        <taxon>Magnoliopsida</taxon>
        <taxon>eudicotyledons</taxon>
        <taxon>Gunneridae</taxon>
        <taxon>Pentapetalae</taxon>
        <taxon>rosids</taxon>
        <taxon>fabids</taxon>
        <taxon>Fagales</taxon>
        <taxon>Fagaceae</taxon>
        <taxon>Fagus</taxon>
    </lineage>
</organism>